<feature type="transmembrane region" description="Helical" evidence="6">
    <location>
        <begin position="201"/>
        <end position="222"/>
    </location>
</feature>
<proteinExistence type="predicted"/>
<keyword evidence="2" id="KW-1003">Cell membrane</keyword>
<feature type="transmembrane region" description="Helical" evidence="6">
    <location>
        <begin position="393"/>
        <end position="421"/>
    </location>
</feature>
<dbReference type="SUPFAM" id="SSF103473">
    <property type="entry name" value="MFS general substrate transporter"/>
    <property type="match status" value="1"/>
</dbReference>
<dbReference type="PANTHER" id="PTHR23513:SF6">
    <property type="entry name" value="MAJOR FACILITATOR SUPERFAMILY ASSOCIATED DOMAIN-CONTAINING PROTEIN"/>
    <property type="match status" value="1"/>
</dbReference>
<evidence type="ECO:0000256" key="4">
    <source>
        <dbReference type="ARBA" id="ARBA00022989"/>
    </source>
</evidence>
<organism evidence="7 8">
    <name type="scientific">Powellomyces hirtus</name>
    <dbReference type="NCBI Taxonomy" id="109895"/>
    <lineage>
        <taxon>Eukaryota</taxon>
        <taxon>Fungi</taxon>
        <taxon>Fungi incertae sedis</taxon>
        <taxon>Chytridiomycota</taxon>
        <taxon>Chytridiomycota incertae sedis</taxon>
        <taxon>Chytridiomycetes</taxon>
        <taxon>Spizellomycetales</taxon>
        <taxon>Powellomycetaceae</taxon>
        <taxon>Powellomyces</taxon>
    </lineage>
</organism>
<dbReference type="AlphaFoldDB" id="A0A507DRF8"/>
<dbReference type="Gene3D" id="1.20.1250.20">
    <property type="entry name" value="MFS general substrate transporter like domains"/>
    <property type="match status" value="1"/>
</dbReference>
<name>A0A507DRF8_9FUNG</name>
<keyword evidence="5 6" id="KW-0472">Membrane</keyword>
<keyword evidence="3 6" id="KW-0812">Transmembrane</keyword>
<evidence type="ECO:0000256" key="1">
    <source>
        <dbReference type="ARBA" id="ARBA00004651"/>
    </source>
</evidence>
<comment type="caution">
    <text evidence="7">The sequence shown here is derived from an EMBL/GenBank/DDBJ whole genome shotgun (WGS) entry which is preliminary data.</text>
</comment>
<feature type="transmembrane region" description="Helical" evidence="6">
    <location>
        <begin position="160"/>
        <end position="180"/>
    </location>
</feature>
<evidence type="ECO:0008006" key="9">
    <source>
        <dbReference type="Google" id="ProtNLM"/>
    </source>
</evidence>
<evidence type="ECO:0000313" key="7">
    <source>
        <dbReference type="EMBL" id="TPX54324.1"/>
    </source>
</evidence>
<keyword evidence="4 6" id="KW-1133">Transmembrane helix</keyword>
<feature type="transmembrane region" description="Helical" evidence="6">
    <location>
        <begin position="474"/>
        <end position="496"/>
    </location>
</feature>
<dbReference type="EMBL" id="QEAQ01000159">
    <property type="protein sequence ID" value="TPX54324.1"/>
    <property type="molecule type" value="Genomic_DNA"/>
</dbReference>
<protein>
    <recommendedName>
        <fullName evidence="9">Major facilitator superfamily (MFS) profile domain-containing protein</fullName>
    </recommendedName>
</protein>
<keyword evidence="8" id="KW-1185">Reference proteome</keyword>
<evidence type="ECO:0000256" key="6">
    <source>
        <dbReference type="SAM" id="Phobius"/>
    </source>
</evidence>
<evidence type="ECO:0000313" key="8">
    <source>
        <dbReference type="Proteomes" id="UP000318582"/>
    </source>
</evidence>
<gene>
    <name evidence="7" type="ORF">PhCBS80983_g05963</name>
</gene>
<feature type="transmembrane region" description="Helical" evidence="6">
    <location>
        <begin position="228"/>
        <end position="248"/>
    </location>
</feature>
<feature type="transmembrane region" description="Helical" evidence="6">
    <location>
        <begin position="335"/>
        <end position="358"/>
    </location>
</feature>
<dbReference type="InterPro" id="IPR036259">
    <property type="entry name" value="MFS_trans_sf"/>
</dbReference>
<feature type="transmembrane region" description="Helical" evidence="6">
    <location>
        <begin position="433"/>
        <end position="454"/>
    </location>
</feature>
<evidence type="ECO:0000256" key="3">
    <source>
        <dbReference type="ARBA" id="ARBA00022692"/>
    </source>
</evidence>
<accession>A0A507DRF8</accession>
<dbReference type="GO" id="GO:0005886">
    <property type="term" value="C:plasma membrane"/>
    <property type="evidence" value="ECO:0007669"/>
    <property type="project" value="UniProtKB-SubCell"/>
</dbReference>
<sequence length="537" mass="58270">MSLSSTTLDRDAIHNSNNMVTSSSHLEKSTVAPPKVPPFSYEEKRNILFYVLGIMCYKFGLESFNGTIKALALDRFDKNFASQTYTYAGYLDGFNQAAQCIGSIMIAPLVRRFPTRTVLAFAIVVFGIVSSVGMILEAATGGKSPQQSSTGKAIPGTWDSRLVIVIFTFSGLTHGMVELIRRIIPADIVGGNVLKLKRMDSIVHIVYEIGGTSGAFFATFMALRMGKAFAPIATPIAFAIAAALWSRITIPKTAANAGMSTMRDGNRNVVVAVGSAFAAFGASILEGGRIIFTHRRFSWLILGYSLPLVLHRYLENGLAANYAKLVLKESAYGSIMVGGSNFGELLGAVFVFLFTTVIKTPLPWLRLDAVTLSIAWVFYKRTPESLGTSPLGAAWILAAILVPISFGWAAGDVSLAAFIQSHVSRLKNTNPKVSALGAVMAFLYVTYIIAYAIVSPVIGNWLDGLPKDTRVDTYFRNIAGIAFSCAGVVIFATTFLPKGSRKFNPTLEEDYPEEHEEDEQDEIAKSKNQDIINQIAL</sequence>
<dbReference type="PANTHER" id="PTHR23513">
    <property type="entry name" value="INTEGRAL MEMBRANE EFFLUX PROTEIN-RELATED"/>
    <property type="match status" value="1"/>
</dbReference>
<evidence type="ECO:0000256" key="5">
    <source>
        <dbReference type="ARBA" id="ARBA00023136"/>
    </source>
</evidence>
<feature type="transmembrane region" description="Helical" evidence="6">
    <location>
        <begin position="269"/>
        <end position="291"/>
    </location>
</feature>
<comment type="subcellular location">
    <subcellularLocation>
        <location evidence="1">Cell membrane</location>
        <topology evidence="1">Multi-pass membrane protein</topology>
    </subcellularLocation>
</comment>
<dbReference type="Proteomes" id="UP000318582">
    <property type="component" value="Unassembled WGS sequence"/>
</dbReference>
<evidence type="ECO:0000256" key="2">
    <source>
        <dbReference type="ARBA" id="ARBA00022475"/>
    </source>
</evidence>
<reference evidence="7 8" key="1">
    <citation type="journal article" date="2019" name="Sci. Rep.">
        <title>Comparative genomics of chytrid fungi reveal insights into the obligate biotrophic and pathogenic lifestyle of Synchytrium endobioticum.</title>
        <authorList>
            <person name="van de Vossenberg B.T.L.H."/>
            <person name="Warris S."/>
            <person name="Nguyen H.D.T."/>
            <person name="van Gent-Pelzer M.P.E."/>
            <person name="Joly D.L."/>
            <person name="van de Geest H.C."/>
            <person name="Bonants P.J.M."/>
            <person name="Smith D.S."/>
            <person name="Levesque C.A."/>
            <person name="van der Lee T.A.J."/>
        </authorList>
    </citation>
    <scope>NUCLEOTIDE SEQUENCE [LARGE SCALE GENOMIC DNA]</scope>
    <source>
        <strain evidence="7 8">CBS 809.83</strain>
    </source>
</reference>
<feature type="transmembrane region" description="Helical" evidence="6">
    <location>
        <begin position="118"/>
        <end position="140"/>
    </location>
</feature>